<keyword evidence="5" id="KW-0808">Transferase</keyword>
<name>A0AAD9L0M0_RIDPI</name>
<keyword evidence="5" id="KW-0472">Membrane</keyword>
<organism evidence="7 8">
    <name type="scientific">Ridgeia piscesae</name>
    <name type="common">Tubeworm</name>
    <dbReference type="NCBI Taxonomy" id="27915"/>
    <lineage>
        <taxon>Eukaryota</taxon>
        <taxon>Metazoa</taxon>
        <taxon>Spiralia</taxon>
        <taxon>Lophotrochozoa</taxon>
        <taxon>Annelida</taxon>
        <taxon>Polychaeta</taxon>
        <taxon>Sedentaria</taxon>
        <taxon>Canalipalpata</taxon>
        <taxon>Sabellida</taxon>
        <taxon>Siboglinidae</taxon>
        <taxon>Ridgeia</taxon>
    </lineage>
</organism>
<comment type="similarity">
    <text evidence="5">Belongs to the glycosyltransferase 2 family. GalNAc-T subfamily.</text>
</comment>
<keyword evidence="2 5" id="KW-0430">Lectin</keyword>
<dbReference type="GO" id="GO:0000139">
    <property type="term" value="C:Golgi membrane"/>
    <property type="evidence" value="ECO:0007669"/>
    <property type="project" value="UniProtKB-SubCell"/>
</dbReference>
<dbReference type="InterPro" id="IPR029044">
    <property type="entry name" value="Nucleotide-diphossugar_trans"/>
</dbReference>
<evidence type="ECO:0000256" key="5">
    <source>
        <dbReference type="RuleBase" id="RU361242"/>
    </source>
</evidence>
<dbReference type="InterPro" id="IPR001173">
    <property type="entry name" value="Glyco_trans_2-like"/>
</dbReference>
<dbReference type="EMBL" id="JAODUO010000423">
    <property type="protein sequence ID" value="KAK2180854.1"/>
    <property type="molecule type" value="Genomic_DNA"/>
</dbReference>
<feature type="transmembrane region" description="Helical" evidence="5">
    <location>
        <begin position="6"/>
        <end position="27"/>
    </location>
</feature>
<dbReference type="EC" id="2.4.1.-" evidence="5"/>
<gene>
    <name evidence="7" type="ORF">NP493_424g01030</name>
</gene>
<dbReference type="GO" id="GO:0004653">
    <property type="term" value="F:polypeptide N-acetylgalactosaminyltransferase activity"/>
    <property type="evidence" value="ECO:0007669"/>
    <property type="project" value="TreeGrafter"/>
</dbReference>
<dbReference type="GO" id="GO:0006493">
    <property type="term" value="P:protein O-linked glycosylation"/>
    <property type="evidence" value="ECO:0007669"/>
    <property type="project" value="TreeGrafter"/>
</dbReference>
<keyword evidence="4 5" id="KW-1015">Disulfide bond</keyword>
<dbReference type="PROSITE" id="PS50231">
    <property type="entry name" value="RICIN_B_LECTIN"/>
    <property type="match status" value="1"/>
</dbReference>
<keyword evidence="8" id="KW-1185">Reference proteome</keyword>
<evidence type="ECO:0000256" key="1">
    <source>
        <dbReference type="ARBA" id="ARBA00004323"/>
    </source>
</evidence>
<evidence type="ECO:0000256" key="2">
    <source>
        <dbReference type="ARBA" id="ARBA00022734"/>
    </source>
</evidence>
<accession>A0AAD9L0M0</accession>
<dbReference type="InterPro" id="IPR035992">
    <property type="entry name" value="Ricin_B-like_lectins"/>
</dbReference>
<proteinExistence type="inferred from homology"/>
<keyword evidence="5" id="KW-1133">Transmembrane helix</keyword>
<dbReference type="SUPFAM" id="SSF53448">
    <property type="entry name" value="Nucleotide-diphospho-sugar transferases"/>
    <property type="match status" value="1"/>
</dbReference>
<comment type="cofactor">
    <cofactor evidence="5">
        <name>Mn(2+)</name>
        <dbReference type="ChEBI" id="CHEBI:29035"/>
    </cofactor>
</comment>
<dbReference type="SUPFAM" id="SSF50370">
    <property type="entry name" value="Ricin B-like lectins"/>
    <property type="match status" value="1"/>
</dbReference>
<sequence>MAARRVNGVVLDIVLLSVFLCLVYVFVQRRGYLHGPAGAPRPRAFTQLRYDSKSSNQNGAQQTNGASAQLPVVLTETGGLVDPRVAAITDVRPTRCRDKRYDDVQPAVSVIIDFFDYQFFDMKTTLGSVLAHTPAQLIREIIIIDDGSTLDYIIKEADLYVTKLPNARMLRNGGREGVMRARLKGAASATAPVLVFLDTTVVCAQGWLEPLLQLIASEKAVIAVPHYDSINDPVSYDYKSTANSLVTTFSWRLNVRMVKSANASDDIAPLASPVMRGNAFAVGKAYFETLGGYDEGFTEAGGENLELSLRAWMCGGAVRVLPCSRVGVLNLNDPIRVGSKSNIRRIAELWLGDMKEFVYRQTDAATPSSSATETTSLETRRQRLSSLQCRNLNWYVADVAAGLVYKPTGGDVVDYGYLRVFNGLCASVGNDSRIALSACSLGVSMVMSRVFEWHPDGRLTAGGQCLAVKTSAYVLAETCTSNDDHQIWEFRDKMFVNKWSQTCLMHVTDPDPKWGKRQIVMAQDCQGDKTKDKVFARWEFVRM</sequence>
<evidence type="ECO:0000313" key="7">
    <source>
        <dbReference type="EMBL" id="KAK2180854.1"/>
    </source>
</evidence>
<comment type="caution">
    <text evidence="7">The sequence shown here is derived from an EMBL/GenBank/DDBJ whole genome shotgun (WGS) entry which is preliminary data.</text>
</comment>
<reference evidence="7" key="1">
    <citation type="journal article" date="2023" name="Mol. Biol. Evol.">
        <title>Third-Generation Sequencing Reveals the Adaptive Role of the Epigenome in Three Deep-Sea Polychaetes.</title>
        <authorList>
            <person name="Perez M."/>
            <person name="Aroh O."/>
            <person name="Sun Y."/>
            <person name="Lan Y."/>
            <person name="Juniper S.K."/>
            <person name="Young C.R."/>
            <person name="Angers B."/>
            <person name="Qian P.Y."/>
        </authorList>
    </citation>
    <scope>NUCLEOTIDE SEQUENCE</scope>
    <source>
        <strain evidence="7">R07B-5</strain>
    </source>
</reference>
<keyword evidence="5" id="KW-0328">Glycosyltransferase</keyword>
<evidence type="ECO:0000256" key="4">
    <source>
        <dbReference type="ARBA" id="ARBA00023157"/>
    </source>
</evidence>
<dbReference type="Pfam" id="PF00652">
    <property type="entry name" value="Ricin_B_lectin"/>
    <property type="match status" value="1"/>
</dbReference>
<protein>
    <recommendedName>
        <fullName evidence="5">Polypeptide N-acetylgalactosaminyltransferase</fullName>
        <ecNumber evidence="5">2.4.1.-</ecNumber>
    </recommendedName>
    <alternativeName>
        <fullName evidence="5">Protein-UDP acetylgalactosaminyltransferase</fullName>
    </alternativeName>
</protein>
<evidence type="ECO:0000259" key="6">
    <source>
        <dbReference type="SMART" id="SM00458"/>
    </source>
</evidence>
<keyword evidence="5" id="KW-0812">Transmembrane</keyword>
<keyword evidence="5" id="KW-0464">Manganese</keyword>
<dbReference type="Proteomes" id="UP001209878">
    <property type="component" value="Unassembled WGS sequence"/>
</dbReference>
<evidence type="ECO:0000256" key="3">
    <source>
        <dbReference type="ARBA" id="ARBA00023034"/>
    </source>
</evidence>
<dbReference type="PANTHER" id="PTHR11675:SF131">
    <property type="entry name" value="POLYPEPTIDE N-ACETYLGALACTOSAMINYLTRANSFERASE 9-RELATED"/>
    <property type="match status" value="1"/>
</dbReference>
<dbReference type="GO" id="GO:0030246">
    <property type="term" value="F:carbohydrate binding"/>
    <property type="evidence" value="ECO:0007669"/>
    <property type="project" value="UniProtKB-KW"/>
</dbReference>
<comment type="pathway">
    <text evidence="5">Protein modification; protein glycosylation.</text>
</comment>
<dbReference type="Gene3D" id="3.90.550.10">
    <property type="entry name" value="Spore Coat Polysaccharide Biosynthesis Protein SpsA, Chain A"/>
    <property type="match status" value="1"/>
</dbReference>
<comment type="subcellular location">
    <subcellularLocation>
        <location evidence="1 5">Golgi apparatus membrane</location>
        <topology evidence="1 5">Single-pass type II membrane protein</topology>
    </subcellularLocation>
</comment>
<feature type="domain" description="Ricin B lectin" evidence="6">
    <location>
        <begin position="415"/>
        <end position="541"/>
    </location>
</feature>
<evidence type="ECO:0000313" key="8">
    <source>
        <dbReference type="Proteomes" id="UP001209878"/>
    </source>
</evidence>
<dbReference type="SMART" id="SM00458">
    <property type="entry name" value="RICIN"/>
    <property type="match status" value="1"/>
</dbReference>
<keyword evidence="3 5" id="KW-0333">Golgi apparatus</keyword>
<dbReference type="Gene3D" id="2.80.10.50">
    <property type="match status" value="1"/>
</dbReference>
<dbReference type="AlphaFoldDB" id="A0AAD9L0M0"/>
<dbReference type="Pfam" id="PF00535">
    <property type="entry name" value="Glycos_transf_2"/>
    <property type="match status" value="1"/>
</dbReference>
<dbReference type="InterPro" id="IPR000772">
    <property type="entry name" value="Ricin_B_lectin"/>
</dbReference>
<dbReference type="PANTHER" id="PTHR11675">
    <property type="entry name" value="N-ACETYLGALACTOSAMINYLTRANSFERASE"/>
    <property type="match status" value="1"/>
</dbReference>